<evidence type="ECO:0000313" key="1">
    <source>
        <dbReference type="EMBL" id="KAK3311910.1"/>
    </source>
</evidence>
<dbReference type="Proteomes" id="UP001283341">
    <property type="component" value="Unassembled WGS sequence"/>
</dbReference>
<dbReference type="PANTHER" id="PTHR42678:SF34">
    <property type="entry name" value="OS04G0183300 PROTEIN"/>
    <property type="match status" value="1"/>
</dbReference>
<dbReference type="SUPFAM" id="SSF75304">
    <property type="entry name" value="Amidase signature (AS) enzymes"/>
    <property type="match status" value="1"/>
</dbReference>
<keyword evidence="2" id="KW-1185">Reference proteome</keyword>
<reference evidence="1" key="2">
    <citation type="submission" date="2023-06" db="EMBL/GenBank/DDBJ databases">
        <authorList>
            <consortium name="Lawrence Berkeley National Laboratory"/>
            <person name="Haridas S."/>
            <person name="Hensen N."/>
            <person name="Bonometti L."/>
            <person name="Westerberg I."/>
            <person name="Brannstrom I.O."/>
            <person name="Guillou S."/>
            <person name="Cros-Aarteil S."/>
            <person name="Calhoun S."/>
            <person name="Kuo A."/>
            <person name="Mondo S."/>
            <person name="Pangilinan J."/>
            <person name="Riley R."/>
            <person name="Labutti K."/>
            <person name="Andreopoulos B."/>
            <person name="Lipzen A."/>
            <person name="Chen C."/>
            <person name="Yanf M."/>
            <person name="Daum C."/>
            <person name="Ng V."/>
            <person name="Clum A."/>
            <person name="Steindorff A."/>
            <person name="Ohm R."/>
            <person name="Martin F."/>
            <person name="Silar P."/>
            <person name="Natvig D."/>
            <person name="Lalanne C."/>
            <person name="Gautier V."/>
            <person name="Ament-Velasquez S.L."/>
            <person name="Kruys A."/>
            <person name="Hutchinson M.I."/>
            <person name="Powell A.J."/>
            <person name="Barry K."/>
            <person name="Miller A.N."/>
            <person name="Grigoriev I.V."/>
            <person name="Debuchy R."/>
            <person name="Gladieux P."/>
            <person name="Thoren M.H."/>
            <person name="Johannesson H."/>
        </authorList>
    </citation>
    <scope>NUCLEOTIDE SEQUENCE</scope>
    <source>
        <strain evidence="1">CBS 118394</strain>
    </source>
</reference>
<organism evidence="1 2">
    <name type="scientific">Apodospora peruviana</name>
    <dbReference type="NCBI Taxonomy" id="516989"/>
    <lineage>
        <taxon>Eukaryota</taxon>
        <taxon>Fungi</taxon>
        <taxon>Dikarya</taxon>
        <taxon>Ascomycota</taxon>
        <taxon>Pezizomycotina</taxon>
        <taxon>Sordariomycetes</taxon>
        <taxon>Sordariomycetidae</taxon>
        <taxon>Sordariales</taxon>
        <taxon>Lasiosphaeriaceae</taxon>
        <taxon>Apodospora</taxon>
    </lineage>
</organism>
<dbReference type="AlphaFoldDB" id="A0AAE0HS70"/>
<dbReference type="Gene3D" id="3.90.1300.10">
    <property type="entry name" value="Amidase signature (AS) domain"/>
    <property type="match status" value="1"/>
</dbReference>
<evidence type="ECO:0008006" key="3">
    <source>
        <dbReference type="Google" id="ProtNLM"/>
    </source>
</evidence>
<dbReference type="PANTHER" id="PTHR42678">
    <property type="entry name" value="AMIDASE"/>
    <property type="match status" value="1"/>
</dbReference>
<reference evidence="1" key="1">
    <citation type="journal article" date="2023" name="Mol. Phylogenet. Evol.">
        <title>Genome-scale phylogeny and comparative genomics of the fungal order Sordariales.</title>
        <authorList>
            <person name="Hensen N."/>
            <person name="Bonometti L."/>
            <person name="Westerberg I."/>
            <person name="Brannstrom I.O."/>
            <person name="Guillou S."/>
            <person name="Cros-Aarteil S."/>
            <person name="Calhoun S."/>
            <person name="Haridas S."/>
            <person name="Kuo A."/>
            <person name="Mondo S."/>
            <person name="Pangilinan J."/>
            <person name="Riley R."/>
            <person name="LaButti K."/>
            <person name="Andreopoulos B."/>
            <person name="Lipzen A."/>
            <person name="Chen C."/>
            <person name="Yan M."/>
            <person name="Daum C."/>
            <person name="Ng V."/>
            <person name="Clum A."/>
            <person name="Steindorff A."/>
            <person name="Ohm R.A."/>
            <person name="Martin F."/>
            <person name="Silar P."/>
            <person name="Natvig D.O."/>
            <person name="Lalanne C."/>
            <person name="Gautier V."/>
            <person name="Ament-Velasquez S.L."/>
            <person name="Kruys A."/>
            <person name="Hutchinson M.I."/>
            <person name="Powell A.J."/>
            <person name="Barry K."/>
            <person name="Miller A.N."/>
            <person name="Grigoriev I.V."/>
            <person name="Debuchy R."/>
            <person name="Gladieux P."/>
            <person name="Hiltunen Thoren M."/>
            <person name="Johannesson H."/>
        </authorList>
    </citation>
    <scope>NUCLEOTIDE SEQUENCE</scope>
    <source>
        <strain evidence="1">CBS 118394</strain>
    </source>
</reference>
<proteinExistence type="predicted"/>
<accession>A0AAE0HS70</accession>
<sequence length="274" mass="30812">MARSARDVAAATELLMSPDARSRLLPDDGFISSLTKSFDGLKIGFVDPTLWRFPPDLWVPSKEAKDQYTYDIFCDTTHHHARALMRSLDARVVYPVNLTPSTFELTVTAKEFLEEYVKKESQVRDLASVVIFNKEHSAICLPKDAPEQSWIVKAIENKPSLYMAAVDHMWQIGRVNGLAKTVEDNDLDIIVAPMGRTRTTADHVRFTAYLGGPIINVPLGRYHLKERPSRPFGLAALGSRMSEELLFQFMSSFEANFPARPVLERLLGTAAQEE</sequence>
<name>A0AAE0HS70_9PEZI</name>
<dbReference type="EMBL" id="JAUEDM010000011">
    <property type="protein sequence ID" value="KAK3311910.1"/>
    <property type="molecule type" value="Genomic_DNA"/>
</dbReference>
<dbReference type="InterPro" id="IPR036928">
    <property type="entry name" value="AS_sf"/>
</dbReference>
<evidence type="ECO:0000313" key="2">
    <source>
        <dbReference type="Proteomes" id="UP001283341"/>
    </source>
</evidence>
<comment type="caution">
    <text evidence="1">The sequence shown here is derived from an EMBL/GenBank/DDBJ whole genome shotgun (WGS) entry which is preliminary data.</text>
</comment>
<protein>
    <recommendedName>
        <fullName evidence="3">Amidase domain-containing protein</fullName>
    </recommendedName>
</protein>
<gene>
    <name evidence="1" type="ORF">B0H66DRAFT_525933</name>
</gene>